<protein>
    <recommendedName>
        <fullName evidence="4">YhcN/YlaJ family sporulation lipoprotein</fullName>
    </recommendedName>
</protein>
<organism evidence="2 3">
    <name type="scientific">Bacillus coahuilensis p1.1.43</name>
    <dbReference type="NCBI Taxonomy" id="1150625"/>
    <lineage>
        <taxon>Bacteria</taxon>
        <taxon>Bacillati</taxon>
        <taxon>Bacillota</taxon>
        <taxon>Bacilli</taxon>
        <taxon>Bacillales</taxon>
        <taxon>Bacillaceae</taxon>
        <taxon>Bacillus</taxon>
    </lineage>
</organism>
<gene>
    <name evidence="2" type="ORF">Q75_05415</name>
</gene>
<dbReference type="STRING" id="1150625.Q75_05415"/>
<feature type="compositionally biased region" description="Polar residues" evidence="1">
    <location>
        <begin position="191"/>
        <end position="200"/>
    </location>
</feature>
<evidence type="ECO:0000313" key="3">
    <source>
        <dbReference type="Proteomes" id="UP000074108"/>
    </source>
</evidence>
<dbReference type="GO" id="GO:0030435">
    <property type="term" value="P:sporulation resulting in formation of a cellular spore"/>
    <property type="evidence" value="ECO:0007669"/>
    <property type="project" value="InterPro"/>
</dbReference>
<dbReference type="RefSeq" id="WP_059282502.1">
    <property type="nucleotide sequence ID" value="NZ_LDYG01000021.1"/>
</dbReference>
<evidence type="ECO:0000256" key="1">
    <source>
        <dbReference type="SAM" id="MobiDB-lite"/>
    </source>
</evidence>
<dbReference type="Proteomes" id="UP000074108">
    <property type="component" value="Unassembled WGS sequence"/>
</dbReference>
<dbReference type="OrthoDB" id="2381329at2"/>
<dbReference type="PATRIC" id="fig|1150625.3.peg.1136"/>
<keyword evidence="3" id="KW-1185">Reference proteome</keyword>
<evidence type="ECO:0008006" key="4">
    <source>
        <dbReference type="Google" id="ProtNLM"/>
    </source>
</evidence>
<dbReference type="AlphaFoldDB" id="A0A147KAD7"/>
<feature type="compositionally biased region" description="Basic and acidic residues" evidence="1">
    <location>
        <begin position="172"/>
        <end position="186"/>
    </location>
</feature>
<name>A0A147KAD7_9BACI</name>
<evidence type="ECO:0000313" key="2">
    <source>
        <dbReference type="EMBL" id="KUP07665.1"/>
    </source>
</evidence>
<feature type="region of interest" description="Disordered" evidence="1">
    <location>
        <begin position="156"/>
        <end position="200"/>
    </location>
</feature>
<reference evidence="2 3" key="1">
    <citation type="journal article" date="2016" name="Front. Microbiol.">
        <title>Microevolution Analysis of Bacillus coahuilensis Unveils Differences in Phosphorus Acquisition Strategies and Their Regulation.</title>
        <authorList>
            <person name="Gomez-Lunar Z."/>
            <person name="Hernandez-Gonzalez I."/>
            <person name="Rodriguez-Torres M.D."/>
            <person name="Souza V."/>
            <person name="Olmedo-Alvarez G."/>
        </authorList>
    </citation>
    <scope>NUCLEOTIDE SEQUENCE [LARGE SCALE GENOMIC DNA]</scope>
    <source>
        <strain evidence="3">p1.1.43</strain>
    </source>
</reference>
<accession>A0A147KAD7</accession>
<sequence>MYRLLALLLIVVISACQNDNELGLNENEAPRTINVNDSTIEQNIDRDDSETTSNRLAELAASVPNVKHATVVALGEYAIVGIDVDKDLDRSEVGTIKYSVAETLKDDPDGAEALVVADPDITARLTEIRYDIQNGHPIQGILNELSDITGRIIPELPKHLQETNPEEAPEEPESKINEGKENTLDKEQEDQSNNYLNEKE</sequence>
<dbReference type="NCBIfam" id="TIGR02898">
    <property type="entry name" value="spore_YhcN_YlaJ"/>
    <property type="match status" value="1"/>
</dbReference>
<comment type="caution">
    <text evidence="2">The sequence shown here is derived from an EMBL/GenBank/DDBJ whole genome shotgun (WGS) entry which is preliminary data.</text>
</comment>
<dbReference type="PROSITE" id="PS51257">
    <property type="entry name" value="PROKAR_LIPOPROTEIN"/>
    <property type="match status" value="1"/>
</dbReference>
<dbReference type="InterPro" id="IPR014247">
    <property type="entry name" value="Spore_lipoprot_YhcN/YlaJ"/>
</dbReference>
<dbReference type="InterPro" id="IPR019076">
    <property type="entry name" value="Spore_lipoprot_YhcN/YlaJ-like"/>
</dbReference>
<dbReference type="Pfam" id="PF09580">
    <property type="entry name" value="Spore_YhcN_YlaJ"/>
    <property type="match status" value="1"/>
</dbReference>
<dbReference type="EMBL" id="LDYG01000021">
    <property type="protein sequence ID" value="KUP07665.1"/>
    <property type="molecule type" value="Genomic_DNA"/>
</dbReference>
<proteinExistence type="predicted"/>